<accession>D8MV32</accession>
<name>D8MV32_ERWBE</name>
<dbReference type="HOGENOM" id="CLU_207707_0_0_6"/>
<dbReference type="STRING" id="634500.EbC_31580"/>
<gene>
    <name evidence="1" type="ordered locus">EbC_31580</name>
</gene>
<keyword evidence="2" id="KW-1185">Reference proteome</keyword>
<dbReference type="KEGG" id="ebi:EbC_31580"/>
<protein>
    <submittedName>
        <fullName evidence="1">Uncharacterized protein</fullName>
    </submittedName>
</protein>
<evidence type="ECO:0000313" key="2">
    <source>
        <dbReference type="Proteomes" id="UP000008793"/>
    </source>
</evidence>
<dbReference type="Proteomes" id="UP000008793">
    <property type="component" value="Chromosome"/>
</dbReference>
<organism evidence="2">
    <name type="scientific">Erwinia billingiae (strain Eb661)</name>
    <dbReference type="NCBI Taxonomy" id="634500"/>
    <lineage>
        <taxon>Bacteria</taxon>
        <taxon>Pseudomonadati</taxon>
        <taxon>Pseudomonadota</taxon>
        <taxon>Gammaproteobacteria</taxon>
        <taxon>Enterobacterales</taxon>
        <taxon>Erwiniaceae</taxon>
        <taxon>Erwinia</taxon>
    </lineage>
</organism>
<dbReference type="EMBL" id="FP236843">
    <property type="protein sequence ID" value="CAX60689.1"/>
    <property type="molecule type" value="Genomic_DNA"/>
</dbReference>
<dbReference type="RefSeq" id="WP_013203174.1">
    <property type="nucleotide sequence ID" value="NC_014306.1"/>
</dbReference>
<dbReference type="AlphaFoldDB" id="D8MV32"/>
<sequence>MKFVQFKDSTEKELISVFSSEQSDEDYPNLGVIEDDDDRLIDFMKKIE</sequence>
<proteinExistence type="predicted"/>
<reference evidence="1 2" key="1">
    <citation type="journal article" date="2010" name="BMC Genomics">
        <title>Genome comparison of the epiphytic bacteria Erwinia billingiae and E. tasmaniensis with the pear pathogen E. pyrifoliae.</title>
        <authorList>
            <person name="Kube M."/>
            <person name="Migdoll A.M."/>
            <person name="Gehring I."/>
            <person name="Heitmann K."/>
            <person name="Mayer Y."/>
            <person name="Kuhl H."/>
            <person name="Knaust F."/>
            <person name="Geider K."/>
            <person name="Reinhardt R."/>
        </authorList>
    </citation>
    <scope>NUCLEOTIDE SEQUENCE [LARGE SCALE GENOMIC DNA]</scope>
    <source>
        <strain evidence="1 2">Eb661</strain>
    </source>
</reference>
<evidence type="ECO:0000313" key="1">
    <source>
        <dbReference type="EMBL" id="CAX60689.1"/>
    </source>
</evidence>
<dbReference type="GeneID" id="90514626"/>